<feature type="non-terminal residue" evidence="1">
    <location>
        <position position="341"/>
    </location>
</feature>
<dbReference type="eggNOG" id="ENOG502SQDQ">
    <property type="taxonomic scope" value="Eukaryota"/>
</dbReference>
<dbReference type="HOGENOM" id="CLU_027435_0_0_1"/>
<dbReference type="KEGG" id="scm:SCHCO_02505445"/>
<evidence type="ECO:0000313" key="1">
    <source>
        <dbReference type="EMBL" id="EFI96077.1"/>
    </source>
</evidence>
<dbReference type="EMBL" id="GL377307">
    <property type="protein sequence ID" value="EFI96077.1"/>
    <property type="molecule type" value="Genomic_DNA"/>
</dbReference>
<dbReference type="VEuPathDB" id="FungiDB:SCHCODRAFT_02505445"/>
<dbReference type="InParanoid" id="D8Q7T3"/>
<dbReference type="OMA" id="ANEIAWT"/>
<evidence type="ECO:0000313" key="2">
    <source>
        <dbReference type="Proteomes" id="UP000007431"/>
    </source>
</evidence>
<accession>D8Q7T3</accession>
<sequence length="341" mass="38256">MTTHDIPADFPPYEAHYYASTNESSNQTAVLSSAEKVLHGATAVDNWRTVIQQKAPSPSKEATRAYMLLLAPPYISGTRTRPELRHWGAAPDPEADEIFSLQELEEFESSDFSYLDRVPVSKRMSRSSTPDPSPKRRKLYTAPLYDLLPKPHVFVSPVTSKIKMKDLKAYNRRKPIILDPDVQLSAPFSRNTWIIPIRGKLSWDECSSAALFDPSNESAIPFPPTPTDNEILWTRDAISQFWQFLIYFRQKGRLGPIGLSFQVSSVQPISGSASSGSATAHNDISSLDHVRIHHDGQLSMHVRNILHLWAYRANEGDSGIRMLRGARLLLVNHKGKALLIS</sequence>
<name>D8Q7T3_SCHCM</name>
<dbReference type="RefSeq" id="XP_003030980.1">
    <property type="nucleotide sequence ID" value="XM_003030934.1"/>
</dbReference>
<dbReference type="OrthoDB" id="3143319at2759"/>
<proteinExistence type="predicted"/>
<reference evidence="1 2" key="1">
    <citation type="journal article" date="2010" name="Nat. Biotechnol.">
        <title>Genome sequence of the model mushroom Schizophyllum commune.</title>
        <authorList>
            <person name="Ohm R.A."/>
            <person name="de Jong J.F."/>
            <person name="Lugones L.G."/>
            <person name="Aerts A."/>
            <person name="Kothe E."/>
            <person name="Stajich J.E."/>
            <person name="de Vries R.P."/>
            <person name="Record E."/>
            <person name="Levasseur A."/>
            <person name="Baker S.E."/>
            <person name="Bartholomew K.A."/>
            <person name="Coutinho P.M."/>
            <person name="Erdmann S."/>
            <person name="Fowler T.J."/>
            <person name="Gathman A.C."/>
            <person name="Lombard V."/>
            <person name="Henrissat B."/>
            <person name="Knabe N."/>
            <person name="Kuees U."/>
            <person name="Lilly W.W."/>
            <person name="Lindquist E."/>
            <person name="Lucas S."/>
            <person name="Magnuson J.K."/>
            <person name="Piumi F."/>
            <person name="Raudaskoski M."/>
            <person name="Salamov A."/>
            <person name="Schmutz J."/>
            <person name="Schwarze F.W.M.R."/>
            <person name="vanKuyk P.A."/>
            <person name="Horton J.S."/>
            <person name="Grigoriev I.V."/>
            <person name="Woesten H.A.B."/>
        </authorList>
    </citation>
    <scope>NUCLEOTIDE SEQUENCE [LARGE SCALE GENOMIC DNA]</scope>
    <source>
        <strain evidence="2">H4-8 / FGSC 9210</strain>
    </source>
</reference>
<dbReference type="GeneID" id="9586727"/>
<organism evidence="2">
    <name type="scientific">Schizophyllum commune (strain H4-8 / FGSC 9210)</name>
    <name type="common">Split gill fungus</name>
    <dbReference type="NCBI Taxonomy" id="578458"/>
    <lineage>
        <taxon>Eukaryota</taxon>
        <taxon>Fungi</taxon>
        <taxon>Dikarya</taxon>
        <taxon>Basidiomycota</taxon>
        <taxon>Agaricomycotina</taxon>
        <taxon>Agaricomycetes</taxon>
        <taxon>Agaricomycetidae</taxon>
        <taxon>Agaricales</taxon>
        <taxon>Schizophyllaceae</taxon>
        <taxon>Schizophyllum</taxon>
    </lineage>
</organism>
<gene>
    <name evidence="1" type="ORF">SCHCODRAFT_109861</name>
</gene>
<protein>
    <submittedName>
        <fullName evidence="1">Uncharacterized protein</fullName>
    </submittedName>
</protein>
<keyword evidence="2" id="KW-1185">Reference proteome</keyword>
<dbReference type="Proteomes" id="UP000007431">
    <property type="component" value="Unassembled WGS sequence"/>
</dbReference>
<dbReference type="AlphaFoldDB" id="D8Q7T3"/>